<gene>
    <name evidence="2" type="ORF">GPA21_02595</name>
</gene>
<comment type="caution">
    <text evidence="2">The sequence shown here is derived from an EMBL/GenBank/DDBJ whole genome shotgun (WGS) entry which is preliminary data.</text>
</comment>
<keyword evidence="3" id="KW-1185">Reference proteome</keyword>
<organism evidence="2 3">
    <name type="scientific">Azoarcus taiwanensis</name>
    <dbReference type="NCBI Taxonomy" id="666964"/>
    <lineage>
        <taxon>Bacteria</taxon>
        <taxon>Pseudomonadati</taxon>
        <taxon>Pseudomonadota</taxon>
        <taxon>Betaproteobacteria</taxon>
        <taxon>Rhodocyclales</taxon>
        <taxon>Zoogloeaceae</taxon>
        <taxon>Azoarcus</taxon>
    </lineage>
</organism>
<dbReference type="Gene3D" id="1.10.3210.10">
    <property type="entry name" value="Hypothetical protein af1432"/>
    <property type="match status" value="1"/>
</dbReference>
<dbReference type="InterPro" id="IPR013976">
    <property type="entry name" value="HDOD"/>
</dbReference>
<feature type="domain" description="HDOD" evidence="1">
    <location>
        <begin position="23"/>
        <end position="222"/>
    </location>
</feature>
<dbReference type="InterPro" id="IPR052340">
    <property type="entry name" value="RNase_Y/CdgJ"/>
</dbReference>
<reference evidence="2" key="1">
    <citation type="submission" date="2019-12" db="EMBL/GenBank/DDBJ databases">
        <title>Comparative genomics gives insights into the taxonomy of the Azoarcus-Aromatoleum group and reveals separate origins of nif in the plant-associated Azoarcus and non-plant-associated Aromatoleum sub-groups.</title>
        <authorList>
            <person name="Lafos M."/>
            <person name="Maluk M."/>
            <person name="Batista M."/>
            <person name="Junghare M."/>
            <person name="Carmona M."/>
            <person name="Faoro H."/>
            <person name="Cruz L.M."/>
            <person name="Battistoni F."/>
            <person name="De Souza E."/>
            <person name="Pedrosa F."/>
            <person name="Chen W.-M."/>
            <person name="Poole P.S."/>
            <person name="Dixon R.A."/>
            <person name="James E.K."/>
        </authorList>
    </citation>
    <scope>NUCLEOTIDE SEQUENCE</scope>
    <source>
        <strain evidence="2">NSC3</strain>
    </source>
</reference>
<dbReference type="SUPFAM" id="SSF109604">
    <property type="entry name" value="HD-domain/PDEase-like"/>
    <property type="match status" value="1"/>
</dbReference>
<evidence type="ECO:0000313" key="2">
    <source>
        <dbReference type="EMBL" id="NMG01862.1"/>
    </source>
</evidence>
<accession>A0A972FAW4</accession>
<dbReference type="PANTHER" id="PTHR33525:SF4">
    <property type="entry name" value="CYCLIC DI-GMP PHOSPHODIESTERASE CDGJ"/>
    <property type="match status" value="1"/>
</dbReference>
<sequence length="285" mass="32075">MAMLEAPLKSVDAYVAYFAHQDLPVLRRTVRELEALGEMATSVNSRELAAIVLADPLMTMRLLSWLQNHRRASQNHDITTIDRAIMMIGVDPFLEAFCQAPTLEAQLTEHPKALLGALQLIARARQAARHARDWALLRHDLDADEITVATLLHEATEIMLWVFAPTLMLRVAAMQSMDPKLRSSVAQKVVFGVEAVSVQRELVRVWKLPELLVSLLDSRYRDNPRVRNVELASRFTRHVATGWDDAGLPDDIDELCRLLPLNREALLRRLGAPPDAFARLLGSQD</sequence>
<proteinExistence type="predicted"/>
<protein>
    <submittedName>
        <fullName evidence="2">HDOD domain-containing protein</fullName>
    </submittedName>
</protein>
<dbReference type="AlphaFoldDB" id="A0A972FAW4"/>
<dbReference type="EMBL" id="WTVM01000009">
    <property type="protein sequence ID" value="NMG01862.1"/>
    <property type="molecule type" value="Genomic_DNA"/>
</dbReference>
<name>A0A972FAW4_9RHOO</name>
<dbReference type="RefSeq" id="WP_168986654.1">
    <property type="nucleotide sequence ID" value="NZ_CAWPHM010000330.1"/>
</dbReference>
<evidence type="ECO:0000313" key="3">
    <source>
        <dbReference type="Proteomes" id="UP000599523"/>
    </source>
</evidence>
<dbReference type="Proteomes" id="UP000599523">
    <property type="component" value="Unassembled WGS sequence"/>
</dbReference>
<dbReference type="PANTHER" id="PTHR33525">
    <property type="match status" value="1"/>
</dbReference>
<dbReference type="Pfam" id="PF08668">
    <property type="entry name" value="HDOD"/>
    <property type="match status" value="1"/>
</dbReference>
<dbReference type="PROSITE" id="PS51833">
    <property type="entry name" value="HDOD"/>
    <property type="match status" value="1"/>
</dbReference>
<evidence type="ECO:0000259" key="1">
    <source>
        <dbReference type="PROSITE" id="PS51833"/>
    </source>
</evidence>